<gene>
    <name evidence="1" type="ORF">UFOVP858_47</name>
</gene>
<proteinExistence type="predicted"/>
<accession>A0A6J5P7W2</accession>
<name>A0A6J5P7W2_9CAUD</name>
<protein>
    <submittedName>
        <fullName evidence="1">Uncharacterized protein</fullName>
    </submittedName>
</protein>
<dbReference type="EMBL" id="LR796806">
    <property type="protein sequence ID" value="CAB4167633.1"/>
    <property type="molecule type" value="Genomic_DNA"/>
</dbReference>
<reference evidence="1" key="1">
    <citation type="submission" date="2020-04" db="EMBL/GenBank/DDBJ databases">
        <authorList>
            <person name="Chiriac C."/>
            <person name="Salcher M."/>
            <person name="Ghai R."/>
            <person name="Kavagutti S V."/>
        </authorList>
    </citation>
    <scope>NUCLEOTIDE SEQUENCE</scope>
</reference>
<organism evidence="1">
    <name type="scientific">uncultured Caudovirales phage</name>
    <dbReference type="NCBI Taxonomy" id="2100421"/>
    <lineage>
        <taxon>Viruses</taxon>
        <taxon>Duplodnaviria</taxon>
        <taxon>Heunggongvirae</taxon>
        <taxon>Uroviricota</taxon>
        <taxon>Caudoviricetes</taxon>
        <taxon>Peduoviridae</taxon>
        <taxon>Maltschvirus</taxon>
        <taxon>Maltschvirus maltsch</taxon>
    </lineage>
</organism>
<evidence type="ECO:0000313" key="1">
    <source>
        <dbReference type="EMBL" id="CAB4167633.1"/>
    </source>
</evidence>
<sequence>MARRPTQSRGSTLVASYRDGKACPVATQDVHVNLKNRNHAIEDYGYGPMNPEIPNDKFWKKLAKLWNVTPEEAKASRCGNCAAFIQTPKMLECISSGMSGDEEFEKADAKSVAEASNLGYCQLFHFKCAGSRTCDAWLVGGPITKEGRG</sequence>